<gene>
    <name evidence="2" type="primary">120</name>
    <name evidence="2" type="ORF">PBI_WILLIS_120</name>
</gene>
<organism evidence="2 3">
    <name type="scientific">Mycobacterium phage Willis</name>
    <dbReference type="NCBI Taxonomy" id="1486404"/>
    <lineage>
        <taxon>Viruses</taxon>
        <taxon>Duplodnaviria</taxon>
        <taxon>Heunggongvirae</taxon>
        <taxon>Uroviricota</taxon>
        <taxon>Caudoviricetes</taxon>
        <taxon>Ceeclamvirinae</taxon>
        <taxon>Bixzunavirus</taxon>
        <taxon>Bixzunavirus Bxz1</taxon>
    </lineage>
</organism>
<feature type="region of interest" description="Disordered" evidence="1">
    <location>
        <begin position="51"/>
        <end position="96"/>
    </location>
</feature>
<protein>
    <submittedName>
        <fullName evidence="2">Uncharacterized protein</fullName>
    </submittedName>
</protein>
<name>A0A068CBX5_9CAUD</name>
<feature type="compositionally biased region" description="Basic and acidic residues" evidence="1">
    <location>
        <begin position="55"/>
        <end position="85"/>
    </location>
</feature>
<sequence>MANDLPLGPFSDSVYARPGMTHQVRQFDRNPGKGETILTAVANPSEMALQAEQDSLERARETGVDEPRNPRPEVYAHRDYYKEQMESTSIDRSYDG</sequence>
<reference evidence="2 3" key="1">
    <citation type="submission" date="2014-03" db="EMBL/GenBank/DDBJ databases">
        <authorList>
            <person name="Churilla B.M."/>
            <person name="Abrahim M.R."/>
            <person name="Burke K.A."/>
            <person name="Yu V.J."/>
            <person name="Adkins N.L."/>
            <person name="Cohen K.L."/>
            <person name="Colicchio M.A."/>
            <person name="Fasoranti T.O."/>
            <person name="Genkil J.S."/>
            <person name="Kramer Z.J."/>
            <person name="Prout A.K."/>
            <person name="Schafer C.E."/>
            <person name="Schwarz A.G."/>
            <person name="Tish M."/>
            <person name="Vispute N."/>
            <person name="Wilkes K.E."/>
            <person name="Williams C.R."/>
            <person name="Xiao X."/>
            <person name="Yoder B.A."/>
            <person name="Lapin J.S."/>
            <person name="Ott C.T."/>
            <person name="Walburn T.D."/>
            <person name="Bradley K.W."/>
            <person name="Clarke D.Q."/>
            <person name="Lewis M.F."/>
            <person name="Barker L.P."/>
            <person name="Bailey C."/>
            <person name="Asai D.J."/>
            <person name="Bowman C.A."/>
            <person name="Russell D.A."/>
            <person name="Pope W.H."/>
            <person name="Jacobs-Sera D."/>
            <person name="Hendrix R.W."/>
            <person name="Hatfull G.F."/>
        </authorList>
    </citation>
    <scope>NUCLEOTIDE SEQUENCE [LARGE SCALE GENOMIC DNA]</scope>
</reference>
<evidence type="ECO:0000256" key="1">
    <source>
        <dbReference type="SAM" id="MobiDB-lite"/>
    </source>
</evidence>
<evidence type="ECO:0000313" key="3">
    <source>
        <dbReference type="Proteomes" id="UP000027390"/>
    </source>
</evidence>
<proteinExistence type="predicted"/>
<feature type="compositionally biased region" description="Polar residues" evidence="1">
    <location>
        <begin position="86"/>
        <end position="96"/>
    </location>
</feature>
<accession>A0A068CBX5</accession>
<evidence type="ECO:0000313" key="2">
    <source>
        <dbReference type="EMBL" id="AID18196.1"/>
    </source>
</evidence>
<dbReference type="Proteomes" id="UP000027390">
    <property type="component" value="Segment"/>
</dbReference>
<dbReference type="EMBL" id="KJ595575">
    <property type="protein sequence ID" value="AID18196.1"/>
    <property type="molecule type" value="Genomic_DNA"/>
</dbReference>